<comment type="similarity">
    <text evidence="1">Belongs to the nitroreductase family.</text>
</comment>
<dbReference type="PANTHER" id="PTHR43673:SF10">
    <property type="entry name" value="NADH DEHYDROGENASE_NAD(P)H NITROREDUCTASE XCC3605-RELATED"/>
    <property type="match status" value="1"/>
</dbReference>
<evidence type="ECO:0000256" key="2">
    <source>
        <dbReference type="ARBA" id="ARBA00023002"/>
    </source>
</evidence>
<dbReference type="AlphaFoldDB" id="A0A931FBC6"/>
<evidence type="ECO:0000313" key="4">
    <source>
        <dbReference type="EMBL" id="MBF8437832.1"/>
    </source>
</evidence>
<dbReference type="Gene3D" id="3.40.109.10">
    <property type="entry name" value="NADH Oxidase"/>
    <property type="match status" value="1"/>
</dbReference>
<dbReference type="PANTHER" id="PTHR43673">
    <property type="entry name" value="NAD(P)H NITROREDUCTASE YDGI-RELATED"/>
    <property type="match status" value="1"/>
</dbReference>
<sequence>MYMKLLEERRSIRKYKNQEIEGEKIQSLLQAALLSPTSRGSQPWQFVQVDDKDLLQELSEAKAGGSSFLAGATLAIVIAADPEISDVWVEDCSIAATNIQMEAVDLDLGSCWIQIRKRQRQDGSDSEEYVKDVLNLPNKLRVDSIIALGYPDEEKEKYDLDDLPYNKIHYNRYGHEVPE</sequence>
<protein>
    <submittedName>
        <fullName evidence="4">Nitroreductase family protein</fullName>
    </submittedName>
</protein>
<evidence type="ECO:0000313" key="5">
    <source>
        <dbReference type="Proteomes" id="UP000621436"/>
    </source>
</evidence>
<dbReference type="GO" id="GO:0016491">
    <property type="term" value="F:oxidoreductase activity"/>
    <property type="evidence" value="ECO:0007669"/>
    <property type="project" value="UniProtKB-KW"/>
</dbReference>
<dbReference type="SUPFAM" id="SSF55469">
    <property type="entry name" value="FMN-dependent nitroreductase-like"/>
    <property type="match status" value="1"/>
</dbReference>
<evidence type="ECO:0000259" key="3">
    <source>
        <dbReference type="Pfam" id="PF00881"/>
    </source>
</evidence>
<reference evidence="4" key="1">
    <citation type="submission" date="2020-11" db="EMBL/GenBank/DDBJ databases">
        <title>Halonatronomonas betainensis gen. nov., sp. nov. a novel haloalkaliphilic representative of the family Halanaerobiacae capable of betaine degradation.</title>
        <authorList>
            <person name="Boltyanskaya Y."/>
            <person name="Kevbrin V."/>
            <person name="Detkova E."/>
            <person name="Grouzdev D.S."/>
            <person name="Koziaeva V."/>
            <person name="Zhilina T."/>
        </authorList>
    </citation>
    <scope>NUCLEOTIDE SEQUENCE</scope>
    <source>
        <strain evidence="4">Z-7014</strain>
    </source>
</reference>
<dbReference type="CDD" id="cd02151">
    <property type="entry name" value="nitroreductase"/>
    <property type="match status" value="1"/>
</dbReference>
<dbReference type="InterPro" id="IPR000415">
    <property type="entry name" value="Nitroreductase-like"/>
</dbReference>
<accession>A0A931FBC6</accession>
<dbReference type="Proteomes" id="UP000621436">
    <property type="component" value="Unassembled WGS sequence"/>
</dbReference>
<feature type="domain" description="Nitroreductase" evidence="3">
    <location>
        <begin position="7"/>
        <end position="63"/>
    </location>
</feature>
<organism evidence="4 5">
    <name type="scientific">Halonatronomonas betaini</name>
    <dbReference type="NCBI Taxonomy" id="2778430"/>
    <lineage>
        <taxon>Bacteria</taxon>
        <taxon>Bacillati</taxon>
        <taxon>Bacillota</taxon>
        <taxon>Clostridia</taxon>
        <taxon>Halanaerobiales</taxon>
        <taxon>Halarsenatibacteraceae</taxon>
        <taxon>Halonatronomonas</taxon>
    </lineage>
</organism>
<gene>
    <name evidence="4" type="ORF">I0Q91_12110</name>
</gene>
<keyword evidence="2" id="KW-0560">Oxidoreductase</keyword>
<name>A0A931FBC6_9FIRM</name>
<keyword evidence="5" id="KW-1185">Reference proteome</keyword>
<proteinExistence type="inferred from homology"/>
<evidence type="ECO:0000256" key="1">
    <source>
        <dbReference type="ARBA" id="ARBA00007118"/>
    </source>
</evidence>
<dbReference type="EMBL" id="JADPIE010000007">
    <property type="protein sequence ID" value="MBF8437832.1"/>
    <property type="molecule type" value="Genomic_DNA"/>
</dbReference>
<dbReference type="InterPro" id="IPR029479">
    <property type="entry name" value="Nitroreductase"/>
</dbReference>
<dbReference type="Pfam" id="PF00881">
    <property type="entry name" value="Nitroreductase"/>
    <property type="match status" value="1"/>
</dbReference>
<comment type="caution">
    <text evidence="4">The sequence shown here is derived from an EMBL/GenBank/DDBJ whole genome shotgun (WGS) entry which is preliminary data.</text>
</comment>
<dbReference type="RefSeq" id="WP_270454861.1">
    <property type="nucleotide sequence ID" value="NZ_JADPIE010000007.1"/>
</dbReference>